<dbReference type="PANTHER" id="PTHR31900:SF34">
    <property type="entry name" value="EMB|CAB62440.1-RELATED"/>
    <property type="match status" value="1"/>
</dbReference>
<accession>A0ABU6X4G6</accession>
<evidence type="ECO:0000259" key="1">
    <source>
        <dbReference type="SMART" id="SM00579"/>
    </source>
</evidence>
<name>A0ABU6X4G6_9FABA</name>
<protein>
    <recommendedName>
        <fullName evidence="1">FBD domain-containing protein</fullName>
    </recommendedName>
</protein>
<dbReference type="Pfam" id="PF24758">
    <property type="entry name" value="LRR_At5g56370"/>
    <property type="match status" value="1"/>
</dbReference>
<dbReference type="InterPro" id="IPR050232">
    <property type="entry name" value="FBL13/AtMIF1-like"/>
</dbReference>
<dbReference type="SMART" id="SM00579">
    <property type="entry name" value="FBD"/>
    <property type="match status" value="1"/>
</dbReference>
<dbReference type="PANTHER" id="PTHR31900">
    <property type="entry name" value="F-BOX/RNI SUPERFAMILY PROTEIN-RELATED"/>
    <property type="match status" value="1"/>
</dbReference>
<dbReference type="Pfam" id="PF08387">
    <property type="entry name" value="FBD"/>
    <property type="match status" value="1"/>
</dbReference>
<keyword evidence="3" id="KW-1185">Reference proteome</keyword>
<dbReference type="Proteomes" id="UP001341840">
    <property type="component" value="Unassembled WGS sequence"/>
</dbReference>
<gene>
    <name evidence="2" type="ORF">PIB30_012603</name>
</gene>
<feature type="domain" description="FBD" evidence="1">
    <location>
        <begin position="299"/>
        <end position="374"/>
    </location>
</feature>
<dbReference type="InterPro" id="IPR006566">
    <property type="entry name" value="FBD"/>
</dbReference>
<evidence type="ECO:0000313" key="2">
    <source>
        <dbReference type="EMBL" id="MED6192711.1"/>
    </source>
</evidence>
<dbReference type="EMBL" id="JASCZI010211480">
    <property type="protein sequence ID" value="MED6192711.1"/>
    <property type="molecule type" value="Genomic_DNA"/>
</dbReference>
<sequence length="406" mass="46629">MSEFQSRVLDSHIPPQQQRIKTFSLNHHTDSSLFQPNQFNKWIRCALESPVEEIDVNVDLATATEMATATAMQVPLSVFTSENLRILKLQGEATLYSLYFPPCLPSLKVLSLKMPHRDATDLVSMLLLTSCCPVLEEFYFDGFCRTMRITAAPKLKKLVVNIESFESTAAVFEIDAPSLEYFSLKDMDPERYVVRDLGKVVEAEFSIMLDQRKSKACLFNLLQGLSSVKFLHINICYHDSLLPDSSTYLSTSRDYLPEFPNLIRLHFDGTSNLDLLPFFLRNSPKLETLIIETHSLIKDCLSSSLTNFTYKGLQGKEEEFERVKYISRNSSVLKTLKIQPDLSFKKKPRKERLRVSKELSMLPRGSQSCQFVFDQKSFFSGKGLQNVWVRTVKEKRWSKEIGYYGQ</sequence>
<evidence type="ECO:0000313" key="3">
    <source>
        <dbReference type="Proteomes" id="UP001341840"/>
    </source>
</evidence>
<dbReference type="InterPro" id="IPR055411">
    <property type="entry name" value="LRR_FXL15/At3g58940/PEG3-like"/>
</dbReference>
<organism evidence="2 3">
    <name type="scientific">Stylosanthes scabra</name>
    <dbReference type="NCBI Taxonomy" id="79078"/>
    <lineage>
        <taxon>Eukaryota</taxon>
        <taxon>Viridiplantae</taxon>
        <taxon>Streptophyta</taxon>
        <taxon>Embryophyta</taxon>
        <taxon>Tracheophyta</taxon>
        <taxon>Spermatophyta</taxon>
        <taxon>Magnoliopsida</taxon>
        <taxon>eudicotyledons</taxon>
        <taxon>Gunneridae</taxon>
        <taxon>Pentapetalae</taxon>
        <taxon>rosids</taxon>
        <taxon>fabids</taxon>
        <taxon>Fabales</taxon>
        <taxon>Fabaceae</taxon>
        <taxon>Papilionoideae</taxon>
        <taxon>50 kb inversion clade</taxon>
        <taxon>dalbergioids sensu lato</taxon>
        <taxon>Dalbergieae</taxon>
        <taxon>Pterocarpus clade</taxon>
        <taxon>Stylosanthes</taxon>
    </lineage>
</organism>
<comment type="caution">
    <text evidence="2">The sequence shown here is derived from an EMBL/GenBank/DDBJ whole genome shotgun (WGS) entry which is preliminary data.</text>
</comment>
<proteinExistence type="predicted"/>
<reference evidence="2 3" key="1">
    <citation type="journal article" date="2023" name="Plants (Basel)">
        <title>Bridging the Gap: Combining Genomics and Transcriptomics Approaches to Understand Stylosanthes scabra, an Orphan Legume from the Brazilian Caatinga.</title>
        <authorList>
            <person name="Ferreira-Neto J.R.C."/>
            <person name="da Silva M.D."/>
            <person name="Binneck E."/>
            <person name="de Melo N.F."/>
            <person name="da Silva R.H."/>
            <person name="de Melo A.L.T.M."/>
            <person name="Pandolfi V."/>
            <person name="Bustamante F.O."/>
            <person name="Brasileiro-Vidal A.C."/>
            <person name="Benko-Iseppon A.M."/>
        </authorList>
    </citation>
    <scope>NUCLEOTIDE SEQUENCE [LARGE SCALE GENOMIC DNA]</scope>
    <source>
        <tissue evidence="2">Leaves</tissue>
    </source>
</reference>
<dbReference type="InterPro" id="IPR032675">
    <property type="entry name" value="LRR_dom_sf"/>
</dbReference>
<dbReference type="SUPFAM" id="SSF52047">
    <property type="entry name" value="RNI-like"/>
    <property type="match status" value="1"/>
</dbReference>
<dbReference type="Gene3D" id="3.80.10.10">
    <property type="entry name" value="Ribonuclease Inhibitor"/>
    <property type="match status" value="1"/>
</dbReference>